<evidence type="ECO:0008006" key="7">
    <source>
        <dbReference type="Google" id="ProtNLM"/>
    </source>
</evidence>
<dbReference type="InterPro" id="IPR002347">
    <property type="entry name" value="SDR_fam"/>
</dbReference>
<comment type="caution">
    <text evidence="5">The sequence shown here is derived from an EMBL/GenBank/DDBJ whole genome shotgun (WGS) entry which is preliminary data.</text>
</comment>
<protein>
    <recommendedName>
        <fullName evidence="7">3-oxoacyl-reductase</fullName>
    </recommendedName>
</protein>
<keyword evidence="6" id="KW-1185">Reference proteome</keyword>
<evidence type="ECO:0000313" key="6">
    <source>
        <dbReference type="Proteomes" id="UP001610446"/>
    </source>
</evidence>
<gene>
    <name evidence="5" type="ORF">BJY01DRAFT_235437</name>
</gene>
<sequence>MSSCLNYPAGMLAGQTAIITGSGQGIGAETARLFANEGAKVVVCDLDAAKADGVAQRINEASVGRAISVPGDITDREYPSILIAKAAEFGGGKIHILVNNAGYTWDSAIHEMTDKQLETMMTVHNAAPFRLIRESAPYFMVNDGESRSIVNVSSTSGVHGKVLQANYALAKSGLLGLTKSIAKEWGPEYGVRANTVAFGYIETRLSQLADETTFITTVDGEKILLGVQAKALADLTKGTTRPYEDIPLGRPGTATEAASSILAVVSPLFGYVSGQTIEVTGGRQI</sequence>
<accession>A0ABR4JWW3</accession>
<dbReference type="PANTHER" id="PTHR42760:SF133">
    <property type="entry name" value="3-OXOACYL-[ACYL-CARRIER-PROTEIN] REDUCTASE"/>
    <property type="match status" value="1"/>
</dbReference>
<dbReference type="InterPro" id="IPR036291">
    <property type="entry name" value="NAD(P)-bd_dom_sf"/>
</dbReference>
<evidence type="ECO:0000256" key="4">
    <source>
        <dbReference type="RuleBase" id="RU000363"/>
    </source>
</evidence>
<dbReference type="SUPFAM" id="SSF51735">
    <property type="entry name" value="NAD(P)-binding Rossmann-fold domains"/>
    <property type="match status" value="1"/>
</dbReference>
<dbReference type="EMBL" id="JBFXLU010000084">
    <property type="protein sequence ID" value="KAL2844094.1"/>
    <property type="molecule type" value="Genomic_DNA"/>
</dbReference>
<proteinExistence type="inferred from homology"/>
<dbReference type="PRINTS" id="PR00080">
    <property type="entry name" value="SDRFAMILY"/>
</dbReference>
<dbReference type="Gene3D" id="3.40.50.720">
    <property type="entry name" value="NAD(P)-binding Rossmann-like Domain"/>
    <property type="match status" value="1"/>
</dbReference>
<keyword evidence="2" id="KW-0521">NADP</keyword>
<organism evidence="5 6">
    <name type="scientific">Aspergillus pseudoustus</name>
    <dbReference type="NCBI Taxonomy" id="1810923"/>
    <lineage>
        <taxon>Eukaryota</taxon>
        <taxon>Fungi</taxon>
        <taxon>Dikarya</taxon>
        <taxon>Ascomycota</taxon>
        <taxon>Pezizomycotina</taxon>
        <taxon>Eurotiomycetes</taxon>
        <taxon>Eurotiomycetidae</taxon>
        <taxon>Eurotiales</taxon>
        <taxon>Aspergillaceae</taxon>
        <taxon>Aspergillus</taxon>
        <taxon>Aspergillus subgen. Nidulantes</taxon>
    </lineage>
</organism>
<dbReference type="PRINTS" id="PR00081">
    <property type="entry name" value="GDHRDH"/>
</dbReference>
<name>A0ABR4JWW3_9EURO</name>
<dbReference type="Pfam" id="PF00106">
    <property type="entry name" value="adh_short"/>
    <property type="match status" value="1"/>
</dbReference>
<evidence type="ECO:0000313" key="5">
    <source>
        <dbReference type="EMBL" id="KAL2844094.1"/>
    </source>
</evidence>
<reference evidence="5 6" key="1">
    <citation type="submission" date="2024-07" db="EMBL/GenBank/DDBJ databases">
        <title>Section-level genome sequencing and comparative genomics of Aspergillus sections Usti and Cavernicolus.</title>
        <authorList>
            <consortium name="Lawrence Berkeley National Laboratory"/>
            <person name="Nybo J.L."/>
            <person name="Vesth T.C."/>
            <person name="Theobald S."/>
            <person name="Frisvad J.C."/>
            <person name="Larsen T.O."/>
            <person name="Kjaerboelling I."/>
            <person name="Rothschild-Mancinelli K."/>
            <person name="Lyhne E.K."/>
            <person name="Kogle M.E."/>
            <person name="Barry K."/>
            <person name="Clum A."/>
            <person name="Na H."/>
            <person name="Ledsgaard L."/>
            <person name="Lin J."/>
            <person name="Lipzen A."/>
            <person name="Kuo A."/>
            <person name="Riley R."/>
            <person name="Mondo S."/>
            <person name="Labutti K."/>
            <person name="Haridas S."/>
            <person name="Pangalinan J."/>
            <person name="Salamov A.A."/>
            <person name="Simmons B.A."/>
            <person name="Magnuson J.K."/>
            <person name="Chen J."/>
            <person name="Drula E."/>
            <person name="Henrissat B."/>
            <person name="Wiebenga A."/>
            <person name="Lubbers R.J."/>
            <person name="Gomes A.C."/>
            <person name="Makela M.R."/>
            <person name="Stajich J."/>
            <person name="Grigoriev I.V."/>
            <person name="Mortensen U.H."/>
            <person name="De Vries R.P."/>
            <person name="Baker S.E."/>
            <person name="Andersen M.R."/>
        </authorList>
    </citation>
    <scope>NUCLEOTIDE SEQUENCE [LARGE SCALE GENOMIC DNA]</scope>
    <source>
        <strain evidence="5 6">CBS 123904</strain>
    </source>
</reference>
<evidence type="ECO:0000256" key="1">
    <source>
        <dbReference type="ARBA" id="ARBA00006484"/>
    </source>
</evidence>
<evidence type="ECO:0000256" key="3">
    <source>
        <dbReference type="ARBA" id="ARBA00023002"/>
    </source>
</evidence>
<evidence type="ECO:0000256" key="2">
    <source>
        <dbReference type="ARBA" id="ARBA00022857"/>
    </source>
</evidence>
<comment type="similarity">
    <text evidence="1 4">Belongs to the short-chain dehydrogenases/reductases (SDR) family.</text>
</comment>
<dbReference type="Proteomes" id="UP001610446">
    <property type="component" value="Unassembled WGS sequence"/>
</dbReference>
<dbReference type="PANTHER" id="PTHR42760">
    <property type="entry name" value="SHORT-CHAIN DEHYDROGENASES/REDUCTASES FAMILY MEMBER"/>
    <property type="match status" value="1"/>
</dbReference>
<keyword evidence="3" id="KW-0560">Oxidoreductase</keyword>